<keyword evidence="1" id="KW-0812">Transmembrane</keyword>
<keyword evidence="1" id="KW-1133">Transmembrane helix</keyword>
<sequence length="399" mass="41801">MTDLFINYRRQDCPAATGRLCDRLHAELGADRVFFDVGDIVPGADFVDTLERAVAGASVVLSLVGPRWLQAAAGDGSRRLDDPQDFVRREIELALARGTPVIPVLLEGAGMPAAEALPPSLRPFARCQAVALANDRWEADLRSLLDVLAQRYGIHPDPARAQAQPAQGRTRTAPAMAAAMVADLAELLAHPRALIVRRVQDGVAAGSGGALLPALAMLLLCLLLGNLLLGVVMEGPLYRWVVPGVALGLLAAAALSAMLAAAWRAVRRAPCWRSVAPPFAYLYGGAWLYFCAGACVMLLGLELAQPHVLERYLAQAAQAGSAGLPAASALLAQALHGPGMAGFVLGLAAWLAGGAWCLRGWAVFRVALNAGRLAAWCATLLWLSLLASLGALAGWVAAA</sequence>
<dbReference type="EMBL" id="JAXOJX010000151">
    <property type="protein sequence ID" value="MDZ5461720.1"/>
    <property type="molecule type" value="Genomic_DNA"/>
</dbReference>
<evidence type="ECO:0000313" key="3">
    <source>
        <dbReference type="EMBL" id="MDZ5461720.1"/>
    </source>
</evidence>
<dbReference type="SUPFAM" id="SSF52200">
    <property type="entry name" value="Toll/Interleukin receptor TIR domain"/>
    <property type="match status" value="1"/>
</dbReference>
<gene>
    <name evidence="3" type="ORF">SM757_34610</name>
</gene>
<feature type="transmembrane region" description="Helical" evidence="1">
    <location>
        <begin position="202"/>
        <end position="228"/>
    </location>
</feature>
<accession>A0ABU5IS41</accession>
<proteinExistence type="predicted"/>
<feature type="transmembrane region" description="Helical" evidence="1">
    <location>
        <begin position="373"/>
        <end position="398"/>
    </location>
</feature>
<keyword evidence="4" id="KW-1185">Reference proteome</keyword>
<dbReference type="Pfam" id="PF13676">
    <property type="entry name" value="TIR_2"/>
    <property type="match status" value="1"/>
</dbReference>
<feature type="transmembrane region" description="Helical" evidence="1">
    <location>
        <begin position="240"/>
        <end position="266"/>
    </location>
</feature>
<name>A0ABU5IS41_9BURK</name>
<evidence type="ECO:0000259" key="2">
    <source>
        <dbReference type="PROSITE" id="PS50104"/>
    </source>
</evidence>
<evidence type="ECO:0000313" key="4">
    <source>
        <dbReference type="Proteomes" id="UP001293718"/>
    </source>
</evidence>
<dbReference type="PROSITE" id="PS50104">
    <property type="entry name" value="TIR"/>
    <property type="match status" value="1"/>
</dbReference>
<dbReference type="InterPro" id="IPR000157">
    <property type="entry name" value="TIR_dom"/>
</dbReference>
<comment type="caution">
    <text evidence="3">The sequence shown here is derived from an EMBL/GenBank/DDBJ whole genome shotgun (WGS) entry which is preliminary data.</text>
</comment>
<feature type="transmembrane region" description="Helical" evidence="1">
    <location>
        <begin position="278"/>
        <end position="301"/>
    </location>
</feature>
<dbReference type="Gene3D" id="3.40.50.10140">
    <property type="entry name" value="Toll/interleukin-1 receptor homology (TIR) domain"/>
    <property type="match status" value="1"/>
</dbReference>
<reference evidence="3 4" key="1">
    <citation type="submission" date="2023-11" db="EMBL/GenBank/DDBJ databases">
        <title>Draft genome of Azohydromonas lata strain H1 (DSM1123), a polyhydroxyalkanoate producer.</title>
        <authorList>
            <person name="Traversa D."/>
            <person name="D'Addabbo P."/>
            <person name="Pazzani C."/>
            <person name="Manzari C."/>
            <person name="Chiara M."/>
            <person name="Scrascia M."/>
        </authorList>
    </citation>
    <scope>NUCLEOTIDE SEQUENCE [LARGE SCALE GENOMIC DNA]</scope>
    <source>
        <strain evidence="3 4">H1</strain>
    </source>
</reference>
<protein>
    <submittedName>
        <fullName evidence="3">Toll/interleukin-1 receptor domain-containing protein</fullName>
    </submittedName>
</protein>
<dbReference type="InterPro" id="IPR035897">
    <property type="entry name" value="Toll_tir_struct_dom_sf"/>
</dbReference>
<feature type="transmembrane region" description="Helical" evidence="1">
    <location>
        <begin position="340"/>
        <end position="361"/>
    </location>
</feature>
<evidence type="ECO:0000256" key="1">
    <source>
        <dbReference type="SAM" id="Phobius"/>
    </source>
</evidence>
<organism evidence="3 4">
    <name type="scientific">Azohydromonas lata</name>
    <dbReference type="NCBI Taxonomy" id="45677"/>
    <lineage>
        <taxon>Bacteria</taxon>
        <taxon>Pseudomonadati</taxon>
        <taxon>Pseudomonadota</taxon>
        <taxon>Betaproteobacteria</taxon>
        <taxon>Burkholderiales</taxon>
        <taxon>Sphaerotilaceae</taxon>
        <taxon>Azohydromonas</taxon>
    </lineage>
</organism>
<dbReference type="Proteomes" id="UP001293718">
    <property type="component" value="Unassembled WGS sequence"/>
</dbReference>
<keyword evidence="3" id="KW-0675">Receptor</keyword>
<feature type="domain" description="TIR" evidence="2">
    <location>
        <begin position="1"/>
        <end position="188"/>
    </location>
</feature>
<dbReference type="RefSeq" id="WP_322468809.1">
    <property type="nucleotide sequence ID" value="NZ_JAXOJX010000151.1"/>
</dbReference>
<keyword evidence="1" id="KW-0472">Membrane</keyword>